<dbReference type="PANTHER" id="PTHR46993:SF6">
    <property type="entry name" value="MYB TRANSCRIPTION FACTOR"/>
    <property type="match status" value="1"/>
</dbReference>
<protein>
    <submittedName>
        <fullName evidence="1">Myb-like DNA-binding domain</fullName>
    </submittedName>
</protein>
<evidence type="ECO:0000313" key="1">
    <source>
        <dbReference type="EMBL" id="URE25662.1"/>
    </source>
</evidence>
<sequence length="424" mass="47209">MPNPHTAAWVAEFALRQPVEDWLANEIFLALPLPSPLPFRLHLRLRRLASDFSRGSPLLHPALSRPPPRRPPRILDTENEIARKQNAVVHLGKPTDKFDPMSAPEVEKVANALKSSCVDLHKVVFDPLPDAVMKATEVLKNRSFGMTNDVEELEIQRQVGASGSVSAAKNGLSHPSPWVGGKSRYLPQGIGIVDPLRRPRVPLPKLWEEDPIESSSDKSPTAKKITLPSPKREDFFSLDHNGKQEACYKKEAQEMEFTGRRDSEKGCTETKVSETLSRLCNLILPLLIFSVMLELLAVAPPILINLFSSLAPVASWCTGRERSRGDLRSVVVPSAVWITAREEYASAPLSSSLDLEIRGYTISPGNGSDMIHVVFRINGFFTHQSSHNGQIRNYEIDLVLFFAAHEMPTPYDFSVVTIDYDSHS</sequence>
<name>A0A9E7H8Y6_9LILI</name>
<dbReference type="GO" id="GO:0003677">
    <property type="term" value="F:DNA binding"/>
    <property type="evidence" value="ECO:0007669"/>
    <property type="project" value="UniProtKB-KW"/>
</dbReference>
<accession>A0A9E7H8Y6</accession>
<keyword evidence="1" id="KW-0238">DNA-binding</keyword>
<organism evidence="1 2">
    <name type="scientific">Musa troglodytarum</name>
    <name type="common">fe'i banana</name>
    <dbReference type="NCBI Taxonomy" id="320322"/>
    <lineage>
        <taxon>Eukaryota</taxon>
        <taxon>Viridiplantae</taxon>
        <taxon>Streptophyta</taxon>
        <taxon>Embryophyta</taxon>
        <taxon>Tracheophyta</taxon>
        <taxon>Spermatophyta</taxon>
        <taxon>Magnoliopsida</taxon>
        <taxon>Liliopsida</taxon>
        <taxon>Zingiberales</taxon>
        <taxon>Musaceae</taxon>
        <taxon>Musa</taxon>
    </lineage>
</organism>
<reference evidence="1" key="1">
    <citation type="submission" date="2022-05" db="EMBL/GenBank/DDBJ databases">
        <title>The Musa troglodytarum L. genome provides insights into the mechanism of non-climacteric behaviour and enrichment of carotenoids.</title>
        <authorList>
            <person name="Wang J."/>
        </authorList>
    </citation>
    <scope>NUCLEOTIDE SEQUENCE</scope>
    <source>
        <tissue evidence="1">Leaf</tissue>
    </source>
</reference>
<dbReference type="PANTHER" id="PTHR46993">
    <property type="entry name" value="MYB TRANSCRIPTION FACTOR"/>
    <property type="match status" value="1"/>
</dbReference>
<gene>
    <name evidence="1" type="ORF">MUK42_13410</name>
</gene>
<dbReference type="EMBL" id="CP097510">
    <property type="protein sequence ID" value="URE25662.1"/>
    <property type="molecule type" value="Genomic_DNA"/>
</dbReference>
<evidence type="ECO:0000313" key="2">
    <source>
        <dbReference type="Proteomes" id="UP001055439"/>
    </source>
</evidence>
<proteinExistence type="predicted"/>
<dbReference type="AlphaFoldDB" id="A0A9E7H8Y6"/>
<dbReference type="Proteomes" id="UP001055439">
    <property type="component" value="Chromosome 8"/>
</dbReference>
<dbReference type="OrthoDB" id="664249at2759"/>
<keyword evidence="2" id="KW-1185">Reference proteome</keyword>